<evidence type="ECO:0000313" key="1">
    <source>
        <dbReference type="EMBL" id="HDQ99707.1"/>
    </source>
</evidence>
<name>A0A7V0T5T0_UNCW3</name>
<dbReference type="InterPro" id="IPR013783">
    <property type="entry name" value="Ig-like_fold"/>
</dbReference>
<gene>
    <name evidence="1" type="ORF">ENN51_05410</name>
</gene>
<dbReference type="EMBL" id="DSBX01000203">
    <property type="protein sequence ID" value="HDQ99707.1"/>
    <property type="molecule type" value="Genomic_DNA"/>
</dbReference>
<comment type="caution">
    <text evidence="1">The sequence shown here is derived from an EMBL/GenBank/DDBJ whole genome shotgun (WGS) entry which is preliminary data.</text>
</comment>
<accession>A0A7V0T5T0</accession>
<dbReference type="Proteomes" id="UP000885672">
    <property type="component" value="Unassembled WGS sequence"/>
</dbReference>
<organism evidence="1">
    <name type="scientific">candidate division WOR-3 bacterium</name>
    <dbReference type="NCBI Taxonomy" id="2052148"/>
    <lineage>
        <taxon>Bacteria</taxon>
        <taxon>Bacteria division WOR-3</taxon>
    </lineage>
</organism>
<reference evidence="1" key="1">
    <citation type="journal article" date="2020" name="mSystems">
        <title>Genome- and Community-Level Interaction Insights into Carbon Utilization and Element Cycling Functions of Hydrothermarchaeota in Hydrothermal Sediment.</title>
        <authorList>
            <person name="Zhou Z."/>
            <person name="Liu Y."/>
            <person name="Xu W."/>
            <person name="Pan J."/>
            <person name="Luo Z.H."/>
            <person name="Li M."/>
        </authorList>
    </citation>
    <scope>NUCLEOTIDE SEQUENCE [LARGE SCALE GENOMIC DNA]</scope>
    <source>
        <strain evidence="1">SpSt-1182</strain>
    </source>
</reference>
<dbReference type="Gene3D" id="2.60.40.10">
    <property type="entry name" value="Immunoglobulins"/>
    <property type="match status" value="1"/>
</dbReference>
<protein>
    <submittedName>
        <fullName evidence="1">Uncharacterized protein</fullName>
    </submittedName>
</protein>
<sequence>MNYDSSSPGGRFLPGILLALLAALVFTAAVCEQLFGEDTRPPDCRIVQPTDSSAVSGLVTVRAEASDSSGVRSVEVFLNDSLLATLIAPPYTTKWDAREEPAQSWHTLYCRATDVYDNVGVSDTVRVQVWHGGERDVFHGAFRLEPNRYWLAGFTAEPGDTLAGDFRVLAERALSRFIWLDADNARRFRGGETYVPVIEHANRPGLTLRESVPAADSFYLVFLNTGGTRVDVWARFTLE</sequence>
<proteinExistence type="predicted"/>
<dbReference type="Pfam" id="PF17957">
    <property type="entry name" value="Big_7"/>
    <property type="match status" value="1"/>
</dbReference>
<dbReference type="AlphaFoldDB" id="A0A7V0T5T0"/>